<feature type="region of interest" description="Disordered" evidence="1">
    <location>
        <begin position="264"/>
        <end position="324"/>
    </location>
</feature>
<feature type="region of interest" description="Disordered" evidence="1">
    <location>
        <begin position="60"/>
        <end position="85"/>
    </location>
</feature>
<evidence type="ECO:0000313" key="4">
    <source>
        <dbReference type="Proteomes" id="UP000515123"/>
    </source>
</evidence>
<name>A0A6P5G8Z2_ANACO</name>
<evidence type="ECO:0000259" key="2">
    <source>
        <dbReference type="Pfam" id="PF12552"/>
    </source>
</evidence>
<protein>
    <submittedName>
        <fullName evidence="5 6">Uncharacterized protein LOC109719441 isoform X1</fullName>
    </submittedName>
</protein>
<feature type="domain" description="DUF4378" evidence="3">
    <location>
        <begin position="639"/>
        <end position="797"/>
    </location>
</feature>
<proteinExistence type="predicted"/>
<dbReference type="GeneID" id="109719441"/>
<dbReference type="InterPro" id="IPR044257">
    <property type="entry name" value="TRM32-like"/>
</dbReference>
<dbReference type="RefSeq" id="XP_020101720.1">
    <property type="nucleotide sequence ID" value="XM_020246131.1"/>
</dbReference>
<dbReference type="InterPro" id="IPR025486">
    <property type="entry name" value="DUF4378"/>
</dbReference>
<reference evidence="5 6" key="2">
    <citation type="submission" date="2025-04" db="UniProtKB">
        <authorList>
            <consortium name="RefSeq"/>
        </authorList>
    </citation>
    <scope>IDENTIFICATION</scope>
    <source>
        <tissue evidence="5 6">Leaf</tissue>
    </source>
</reference>
<dbReference type="InterPro" id="IPR022212">
    <property type="entry name" value="DUF3741"/>
</dbReference>
<evidence type="ECO:0000313" key="6">
    <source>
        <dbReference type="RefSeq" id="XP_020101720.1"/>
    </source>
</evidence>
<dbReference type="Proteomes" id="UP000515123">
    <property type="component" value="Linkage group 13"/>
</dbReference>
<dbReference type="AlphaFoldDB" id="A0A6P5G8Z2"/>
<feature type="region of interest" description="Disordered" evidence="1">
    <location>
        <begin position="377"/>
        <end position="398"/>
    </location>
</feature>
<dbReference type="PANTHER" id="PTHR47071:SF9">
    <property type="entry name" value="TRM32-LIKE PROTEIN (DUF3741)"/>
    <property type="match status" value="1"/>
</dbReference>
<reference evidence="4" key="1">
    <citation type="journal article" date="2015" name="Nat. Genet.">
        <title>The pineapple genome and the evolution of CAM photosynthesis.</title>
        <authorList>
            <person name="Ming R."/>
            <person name="VanBuren R."/>
            <person name="Wai C.M."/>
            <person name="Tang H."/>
            <person name="Schatz M.C."/>
            <person name="Bowers J.E."/>
            <person name="Lyons E."/>
            <person name="Wang M.L."/>
            <person name="Chen J."/>
            <person name="Biggers E."/>
            <person name="Zhang J."/>
            <person name="Huang L."/>
            <person name="Zhang L."/>
            <person name="Miao W."/>
            <person name="Zhang J."/>
            <person name="Ye Z."/>
            <person name="Miao C."/>
            <person name="Lin Z."/>
            <person name="Wang H."/>
            <person name="Zhou H."/>
            <person name="Yim W.C."/>
            <person name="Priest H.D."/>
            <person name="Zheng C."/>
            <person name="Woodhouse M."/>
            <person name="Edger P.P."/>
            <person name="Guyot R."/>
            <person name="Guo H.B."/>
            <person name="Guo H."/>
            <person name="Zheng G."/>
            <person name="Singh R."/>
            <person name="Sharma A."/>
            <person name="Min X."/>
            <person name="Zheng Y."/>
            <person name="Lee H."/>
            <person name="Gurtowski J."/>
            <person name="Sedlazeck F.J."/>
            <person name="Harkess A."/>
            <person name="McKain M.R."/>
            <person name="Liao Z."/>
            <person name="Fang J."/>
            <person name="Liu J."/>
            <person name="Zhang X."/>
            <person name="Zhang Q."/>
            <person name="Hu W."/>
            <person name="Qin Y."/>
            <person name="Wang K."/>
            <person name="Chen L.Y."/>
            <person name="Shirley N."/>
            <person name="Lin Y.R."/>
            <person name="Liu L.Y."/>
            <person name="Hernandez A.G."/>
            <person name="Wright C.L."/>
            <person name="Bulone V."/>
            <person name="Tuskan G.A."/>
            <person name="Heath K."/>
            <person name="Zee F."/>
            <person name="Moore P.H."/>
            <person name="Sunkar R."/>
            <person name="Leebens-Mack J.H."/>
            <person name="Mockler T."/>
            <person name="Bennetzen J.L."/>
            <person name="Freeling M."/>
            <person name="Sankoff D."/>
            <person name="Paterson A.H."/>
            <person name="Zhu X."/>
            <person name="Yang X."/>
            <person name="Smith J.A."/>
            <person name="Cushman J.C."/>
            <person name="Paull R.E."/>
            <person name="Yu Q."/>
        </authorList>
    </citation>
    <scope>NUCLEOTIDE SEQUENCE [LARGE SCALE GENOMIC DNA]</scope>
    <source>
        <strain evidence="4">cv. F153</strain>
    </source>
</reference>
<sequence length="813" mass="92113">MAENLQQGRSELPFEKRHPGCMESLLHFLDLHNRLRIRKTLAYRRHGDGSRTGRIKLPRMRRTEPSTSEEHCCPEGDGKSQMENGVNATSRSHRMALLRTLVSKRKFRDKDPKGKISRAPSRLLRTTSIHHLKCNNYVIPVESSSNYETSTTELSSHGTASTSSQSCLLEAPNMPSLEKLSEMCGSTNTIERMDHDQLDDFGKSSSIQEEGVIKEIGNTASLHHSKEFLDLLQLFNANRDLFLKILQNPSSLLPTEEIASTKFETSHTEELLGKSNASHSLEPHNDQDKENDDILATDSTGTSNTKITDPLYESKGSREGRTVSNHFRSIKRKIKDVIKENKEGLIRTSMDGILHKIPYGQKVTDLPNKDTTLRYKYGREGFPSPNSKNIPKRIRRSSSLNESLDRYSNLFESISSRDSKRHSERPKFMENKSPKALKRIFSLPDVESYFVSRDVQNEVSNNNVASDQCISTQFESFDTLICTDGIMNSDGQVEQAAESTFSGMTNDSMEHSALISEKDKDLPINISDNVTIEESTDGPLHLDIRDIPANSTAISITSELFQDDGTYSAKHSVSAGPELKSTKVHLNKLELLTESHRPREVNDGYSELIEEDFNKEDISEELDNINTVHIQVNEKDEADFQYVKSILKISGFSTSEILGDWYSPDQPVDPLHFEEAENSPREHDNYVDDDDSLLNHMLLFDLINEILLEIYDSSFVTFPQFSGFCSRIRPMPTGYQVLKEVWANISRYLSSQLQIDQAVENVVAQDFVRNDGWMNLRFDSEYVGLELEDLILDDLIDNVVFDLDDISLAKCCI</sequence>
<feature type="compositionally biased region" description="Basic and acidic residues" evidence="1">
    <location>
        <begin position="61"/>
        <end position="80"/>
    </location>
</feature>
<evidence type="ECO:0000259" key="3">
    <source>
        <dbReference type="Pfam" id="PF14309"/>
    </source>
</evidence>
<accession>A0A6P5G8Z2</accession>
<feature type="compositionally biased region" description="Polar residues" evidence="1">
    <location>
        <begin position="297"/>
        <end position="307"/>
    </location>
</feature>
<dbReference type="Pfam" id="PF12552">
    <property type="entry name" value="DUF3741"/>
    <property type="match status" value="1"/>
</dbReference>
<gene>
    <name evidence="5 6" type="primary">LOC109719441</name>
</gene>
<dbReference type="PANTHER" id="PTHR47071">
    <property type="entry name" value="PROTEIN TRM32"/>
    <property type="match status" value="1"/>
</dbReference>
<organism evidence="6">
    <name type="scientific">Ananas comosus</name>
    <name type="common">Pineapple</name>
    <name type="synonym">Ananas ananas</name>
    <dbReference type="NCBI Taxonomy" id="4615"/>
    <lineage>
        <taxon>Eukaryota</taxon>
        <taxon>Viridiplantae</taxon>
        <taxon>Streptophyta</taxon>
        <taxon>Embryophyta</taxon>
        <taxon>Tracheophyta</taxon>
        <taxon>Spermatophyta</taxon>
        <taxon>Magnoliopsida</taxon>
        <taxon>Liliopsida</taxon>
        <taxon>Poales</taxon>
        <taxon>Bromeliaceae</taxon>
        <taxon>Bromelioideae</taxon>
        <taxon>Ananas</taxon>
    </lineage>
</organism>
<dbReference type="Pfam" id="PF14309">
    <property type="entry name" value="DUF4378"/>
    <property type="match status" value="1"/>
</dbReference>
<dbReference type="OrthoDB" id="758104at2759"/>
<dbReference type="RefSeq" id="XP_020101718.1">
    <property type="nucleotide sequence ID" value="XM_020246129.1"/>
</dbReference>
<evidence type="ECO:0000256" key="1">
    <source>
        <dbReference type="SAM" id="MobiDB-lite"/>
    </source>
</evidence>
<keyword evidence="4" id="KW-1185">Reference proteome</keyword>
<evidence type="ECO:0000313" key="5">
    <source>
        <dbReference type="RefSeq" id="XP_020101718.1"/>
    </source>
</evidence>
<feature type="domain" description="DUF3741" evidence="2">
    <location>
        <begin position="214"/>
        <end position="251"/>
    </location>
</feature>